<dbReference type="PANTHER" id="PTHR43033:SF1">
    <property type="entry name" value="TRNA(ILE)-LYSIDINE SYNTHASE-RELATED"/>
    <property type="match status" value="1"/>
</dbReference>
<comment type="domain">
    <text evidence="6">The N-terminal region contains the highly conserved SGGXDS motif, predicted to be a P-loop motif involved in ATP binding.</text>
</comment>
<dbReference type="InterPro" id="IPR011063">
    <property type="entry name" value="TilS/TtcA_N"/>
</dbReference>
<comment type="similarity">
    <text evidence="6">Belongs to the tRNA(Ile)-lysidine synthase family.</text>
</comment>
<accession>A0A084U318</accession>
<dbReference type="GO" id="GO:0005524">
    <property type="term" value="F:ATP binding"/>
    <property type="evidence" value="ECO:0007669"/>
    <property type="project" value="UniProtKB-UniRule"/>
</dbReference>
<dbReference type="Gene3D" id="3.40.50.620">
    <property type="entry name" value="HUPs"/>
    <property type="match status" value="1"/>
</dbReference>
<dbReference type="HAMAP" id="MF_01161">
    <property type="entry name" value="tRNA_Ile_lys_synt"/>
    <property type="match status" value="1"/>
</dbReference>
<dbReference type="GO" id="GO:0005737">
    <property type="term" value="C:cytoplasm"/>
    <property type="evidence" value="ECO:0007669"/>
    <property type="project" value="UniProtKB-SubCell"/>
</dbReference>
<proteinExistence type="inferred from homology"/>
<keyword evidence="9" id="KW-1185">Reference proteome</keyword>
<evidence type="ECO:0000259" key="7">
    <source>
        <dbReference type="Pfam" id="PF01171"/>
    </source>
</evidence>
<evidence type="ECO:0000256" key="2">
    <source>
        <dbReference type="ARBA" id="ARBA00022694"/>
    </source>
</evidence>
<dbReference type="CDD" id="cd01992">
    <property type="entry name" value="TilS_N"/>
    <property type="match status" value="1"/>
</dbReference>
<dbReference type="GO" id="GO:0006400">
    <property type="term" value="P:tRNA modification"/>
    <property type="evidence" value="ECO:0007669"/>
    <property type="project" value="UniProtKB-UniRule"/>
</dbReference>
<keyword evidence="2 6" id="KW-0819">tRNA processing</keyword>
<dbReference type="InterPro" id="IPR012094">
    <property type="entry name" value="tRNA_Ile_lys_synt"/>
</dbReference>
<dbReference type="Proteomes" id="UP000028523">
    <property type="component" value="Unassembled WGS sequence"/>
</dbReference>
<keyword evidence="4 6" id="KW-0067">ATP-binding</keyword>
<dbReference type="PANTHER" id="PTHR43033">
    <property type="entry name" value="TRNA(ILE)-LYSIDINE SYNTHASE-RELATED"/>
    <property type="match status" value="1"/>
</dbReference>
<sequence length="301" mass="36236">MEVNKTKKYLAAVSGGPDSMAMLDIYKNEIYAVCHVNYHDRNDTHIDEEIVRKYCKDNNILLYVLDVKQDMYKDIKVKNPQAKYRILRYEFFCDVANKTNIKTIMVGHNFNDFLETAYMQKQKNSTSLFYGIKEHGKYNDLRIWRPLLYYSKSTLKNYCEKHFIDYADDWTNNSDMYQRNIVRKVINNMDKYELNKFANWVSHYNNSNKEKYLEIETLFENWKNSKFDAKFFTTLNNDYQYHLVYSFLSFYNFKNISANKIHSIIQYINKNKIDDKHFRLEDNIYLGISKDNKVVIIQKAI</sequence>
<keyword evidence="3 6" id="KW-0547">Nucleotide-binding</keyword>
<comment type="catalytic activity">
    <reaction evidence="5 6">
        <text>cytidine(34) in tRNA(Ile2) + L-lysine + ATP = lysidine(34) in tRNA(Ile2) + AMP + diphosphate + H(+)</text>
        <dbReference type="Rhea" id="RHEA:43744"/>
        <dbReference type="Rhea" id="RHEA-COMP:10625"/>
        <dbReference type="Rhea" id="RHEA-COMP:10670"/>
        <dbReference type="ChEBI" id="CHEBI:15378"/>
        <dbReference type="ChEBI" id="CHEBI:30616"/>
        <dbReference type="ChEBI" id="CHEBI:32551"/>
        <dbReference type="ChEBI" id="CHEBI:33019"/>
        <dbReference type="ChEBI" id="CHEBI:82748"/>
        <dbReference type="ChEBI" id="CHEBI:83665"/>
        <dbReference type="ChEBI" id="CHEBI:456215"/>
        <dbReference type="EC" id="6.3.4.19"/>
    </reaction>
</comment>
<dbReference type="SUPFAM" id="SSF52402">
    <property type="entry name" value="Adenine nucleotide alpha hydrolases-like"/>
    <property type="match status" value="1"/>
</dbReference>
<gene>
    <name evidence="6 8" type="primary">tilS</name>
    <name evidence="8" type="ORF">P271_187</name>
</gene>
<dbReference type="InterPro" id="IPR014729">
    <property type="entry name" value="Rossmann-like_a/b/a_fold"/>
</dbReference>
<keyword evidence="1 6" id="KW-0436">Ligase</keyword>
<reference evidence="8 9" key="1">
    <citation type="journal article" date="2014" name="PLoS ONE">
        <title>Reduction of Hydrogen Peroxide Accumulation and Toxicity by a Catalase from Mycoplasma iowae.</title>
        <authorList>
            <person name="Pritchard R.E."/>
            <person name="Prassinos A.J."/>
            <person name="Osborne J.D."/>
            <person name="Raviv Z."/>
            <person name="Balish M.F."/>
        </authorList>
    </citation>
    <scope>NUCLEOTIDE SEQUENCE [LARGE SCALE GENOMIC DNA]</scope>
    <source>
        <strain evidence="8 9">DK-CPA</strain>
    </source>
</reference>
<protein>
    <recommendedName>
        <fullName evidence="6">tRNA(Ile)-lysidine synthase</fullName>
        <ecNumber evidence="6">6.3.4.19</ecNumber>
    </recommendedName>
    <alternativeName>
        <fullName evidence="6">tRNA(Ile)-2-lysyl-cytidine synthase</fullName>
    </alternativeName>
    <alternativeName>
        <fullName evidence="6">tRNA(Ile)-lysidine synthetase</fullName>
    </alternativeName>
</protein>
<evidence type="ECO:0000256" key="5">
    <source>
        <dbReference type="ARBA" id="ARBA00048539"/>
    </source>
</evidence>
<evidence type="ECO:0000256" key="3">
    <source>
        <dbReference type="ARBA" id="ARBA00022741"/>
    </source>
</evidence>
<evidence type="ECO:0000256" key="6">
    <source>
        <dbReference type="HAMAP-Rule" id="MF_01161"/>
    </source>
</evidence>
<dbReference type="InterPro" id="IPR012795">
    <property type="entry name" value="tRNA_Ile_lys_synt_N"/>
</dbReference>
<dbReference type="NCBIfam" id="TIGR02432">
    <property type="entry name" value="lysidine_TilS_N"/>
    <property type="match status" value="1"/>
</dbReference>
<dbReference type="GO" id="GO:0032267">
    <property type="term" value="F:tRNA(Ile)-lysidine synthase activity"/>
    <property type="evidence" value="ECO:0007669"/>
    <property type="project" value="UniProtKB-EC"/>
</dbReference>
<feature type="binding site" evidence="6">
    <location>
        <begin position="14"/>
        <end position="19"/>
    </location>
    <ligand>
        <name>ATP</name>
        <dbReference type="ChEBI" id="CHEBI:30616"/>
    </ligand>
</feature>
<evidence type="ECO:0000256" key="4">
    <source>
        <dbReference type="ARBA" id="ARBA00022840"/>
    </source>
</evidence>
<evidence type="ECO:0000313" key="9">
    <source>
        <dbReference type="Proteomes" id="UP000028523"/>
    </source>
</evidence>
<dbReference type="RefSeq" id="WP_004024668.1">
    <property type="nucleotide sequence ID" value="NZ_AWQU01000085.1"/>
</dbReference>
<feature type="domain" description="tRNA(Ile)-lysidine/2-thiocytidine synthase N-terminal" evidence="7">
    <location>
        <begin position="8"/>
        <end position="184"/>
    </location>
</feature>
<dbReference type="Pfam" id="PF01171">
    <property type="entry name" value="ATP_bind_3"/>
    <property type="match status" value="1"/>
</dbReference>
<comment type="subcellular location">
    <subcellularLocation>
        <location evidence="6">Cytoplasm</location>
    </subcellularLocation>
</comment>
<dbReference type="GeneID" id="96866309"/>
<comment type="caution">
    <text evidence="8">The sequence shown here is derived from an EMBL/GenBank/DDBJ whole genome shotgun (WGS) entry which is preliminary data.</text>
</comment>
<keyword evidence="6" id="KW-0963">Cytoplasm</keyword>
<dbReference type="EMBL" id="AWQU01000085">
    <property type="protein sequence ID" value="KFB07354.1"/>
    <property type="molecule type" value="Genomic_DNA"/>
</dbReference>
<comment type="function">
    <text evidence="6">Ligates lysine onto the cytidine present at position 34 of the AUA codon-specific tRNA(Ile) that contains the anticodon CAU, in an ATP-dependent manner. Cytidine is converted to lysidine, thus changing the amino acid specificity of the tRNA from methionine to isoleucine.</text>
</comment>
<evidence type="ECO:0000313" key="8">
    <source>
        <dbReference type="EMBL" id="KFB07354.1"/>
    </source>
</evidence>
<evidence type="ECO:0000256" key="1">
    <source>
        <dbReference type="ARBA" id="ARBA00022598"/>
    </source>
</evidence>
<dbReference type="EC" id="6.3.4.19" evidence="6"/>
<organism evidence="8 9">
    <name type="scientific">Malacoplasma iowae DK-CPA</name>
    <dbReference type="NCBI Taxonomy" id="1394179"/>
    <lineage>
        <taxon>Bacteria</taxon>
        <taxon>Bacillati</taxon>
        <taxon>Mycoplasmatota</taxon>
        <taxon>Mycoplasmoidales</taxon>
        <taxon>Mycoplasmoidaceae</taxon>
        <taxon>Malacoplasma</taxon>
    </lineage>
</organism>
<name>A0A084U318_MALIO</name>
<dbReference type="AlphaFoldDB" id="A0A084U318"/>